<evidence type="ECO:0000256" key="10">
    <source>
        <dbReference type="SAM" id="Phobius"/>
    </source>
</evidence>
<sequence length="578" mass="65673">MKKISSSLQFKIMVCAIFLIILSSFPIGIASYIKSVKIVESKFAFSHLHTVKQIASSLELITNDIKEASLYFIQSGDLRQLLKSNLETDQQELEKARVHVNDFLTYLVGEKPYIHSIYIIGKNNTIFDTYGIKDQTLNLSNINVQSFEWYPNVITSRAGILTYVISLVRPIRDINNFKNLIGYLEINIDEKSLFEEVIRLSSNFSENFVICNQNYFILSSTDKTLIGKNLAKMISTKPMENFEQGFFYTKLSGKTFLVTYSTIKPLGWKVVSFVEKEGLVAENRAIQSYLFITILLALFAASIFLVFFQNRILYPLKQLRILIDNISNQNFDVYMQPKGNDEVSKLIQAFNSMSAKLNELMNQVYIATIKQKEAELKALQERINPHFLYNTLDTIYWTARLEGAKKACILVEALSKLFRSILANKSNIITVKEEIEHLDSYILIQKVRYQDLIEFSLNVQSQALCFKTVKLVLQPIVENAIYHGIEKSGKKGKISIEVFTKDEKLYFIVSDTGAGAPKEVFESALKNDSPNGKIGLKNVNDRIKLAFGNEYGIKIESTPGLGTKVTVIQPALKEGDLK</sequence>
<keyword evidence="4" id="KW-0808">Transferase</keyword>
<dbReference type="InterPro" id="IPR003594">
    <property type="entry name" value="HATPase_dom"/>
</dbReference>
<dbReference type="eggNOG" id="COG2972">
    <property type="taxonomic scope" value="Bacteria"/>
</dbReference>
<dbReference type="PROSITE" id="PS50885">
    <property type="entry name" value="HAMP"/>
    <property type="match status" value="1"/>
</dbReference>
<evidence type="ECO:0000256" key="5">
    <source>
        <dbReference type="ARBA" id="ARBA00022692"/>
    </source>
</evidence>
<dbReference type="InterPro" id="IPR010559">
    <property type="entry name" value="Sig_transdc_His_kin_internal"/>
</dbReference>
<dbReference type="CDD" id="cd18773">
    <property type="entry name" value="PDC1_HK_sensor"/>
    <property type="match status" value="1"/>
</dbReference>
<evidence type="ECO:0000256" key="9">
    <source>
        <dbReference type="SAM" id="Coils"/>
    </source>
</evidence>
<dbReference type="GO" id="GO:0000155">
    <property type="term" value="F:phosphorelay sensor kinase activity"/>
    <property type="evidence" value="ECO:0007669"/>
    <property type="project" value="InterPro"/>
</dbReference>
<dbReference type="SUPFAM" id="SSF55874">
    <property type="entry name" value="ATPase domain of HSP90 chaperone/DNA topoisomerase II/histidine kinase"/>
    <property type="match status" value="1"/>
</dbReference>
<dbReference type="Proteomes" id="UP000000256">
    <property type="component" value="Chromosome"/>
</dbReference>
<evidence type="ECO:0000256" key="7">
    <source>
        <dbReference type="ARBA" id="ARBA00022989"/>
    </source>
</evidence>
<dbReference type="Gene3D" id="3.30.565.10">
    <property type="entry name" value="Histidine kinase-like ATPase, C-terminal domain"/>
    <property type="match status" value="1"/>
</dbReference>
<dbReference type="Pfam" id="PF00672">
    <property type="entry name" value="HAMP"/>
    <property type="match status" value="1"/>
</dbReference>
<dbReference type="KEGG" id="csc:Csac_0125"/>
<feature type="transmembrane region" description="Helical" evidence="10">
    <location>
        <begin position="12"/>
        <end position="33"/>
    </location>
</feature>
<evidence type="ECO:0000256" key="4">
    <source>
        <dbReference type="ARBA" id="ARBA00022679"/>
    </source>
</evidence>
<keyword evidence="2" id="KW-1003">Cell membrane</keyword>
<reference evidence="12 13" key="1">
    <citation type="journal article" date="2008" name="Appl. Environ. Microbiol.">
        <title>Hydrogenomics of the extremely thermophilic bacterium Caldicellulosiruptor saccharolyticus.</title>
        <authorList>
            <person name="van de Werken H.J."/>
            <person name="Verhaart M.R."/>
            <person name="VanFossen A.L."/>
            <person name="Willquist K."/>
            <person name="Lewis D.L."/>
            <person name="Nichols J.D."/>
            <person name="Goorissen H.P."/>
            <person name="Mongodin E.F."/>
            <person name="Nelson K.E."/>
            <person name="van Niel E.W."/>
            <person name="Stams A.J."/>
            <person name="Ward D.E."/>
            <person name="de Vos W.M."/>
            <person name="van der Oost J."/>
            <person name="Kelly R.M."/>
            <person name="Kengen S.W."/>
        </authorList>
    </citation>
    <scope>NUCLEOTIDE SEQUENCE [LARGE SCALE GENOMIC DNA]</scope>
    <source>
        <strain evidence="13">ATCC 43494 / DSM 8903 / Tp8T 6331</strain>
    </source>
</reference>
<proteinExistence type="predicted"/>
<name>A4XFU3_CALS8</name>
<evidence type="ECO:0000313" key="12">
    <source>
        <dbReference type="EMBL" id="ABP65778.1"/>
    </source>
</evidence>
<accession>A4XFU3</accession>
<organism evidence="12 13">
    <name type="scientific">Caldicellulosiruptor saccharolyticus (strain ATCC 43494 / DSM 8903 / Tp8T 6331)</name>
    <dbReference type="NCBI Taxonomy" id="351627"/>
    <lineage>
        <taxon>Bacteria</taxon>
        <taxon>Bacillati</taxon>
        <taxon>Bacillota</taxon>
        <taxon>Bacillota incertae sedis</taxon>
        <taxon>Caldicellulosiruptorales</taxon>
        <taxon>Caldicellulosiruptoraceae</taxon>
        <taxon>Caldicellulosiruptor</taxon>
    </lineage>
</organism>
<dbReference type="InterPro" id="IPR036890">
    <property type="entry name" value="HATPase_C_sf"/>
</dbReference>
<keyword evidence="7 10" id="KW-1133">Transmembrane helix</keyword>
<dbReference type="Pfam" id="PF02743">
    <property type="entry name" value="dCache_1"/>
    <property type="match status" value="1"/>
</dbReference>
<gene>
    <name evidence="12" type="ordered locus">Csac_0125</name>
</gene>
<evidence type="ECO:0000256" key="1">
    <source>
        <dbReference type="ARBA" id="ARBA00004651"/>
    </source>
</evidence>
<dbReference type="RefSeq" id="WP_011915740.1">
    <property type="nucleotide sequence ID" value="NC_009437.1"/>
</dbReference>
<dbReference type="SUPFAM" id="SSF158472">
    <property type="entry name" value="HAMP domain-like"/>
    <property type="match status" value="1"/>
</dbReference>
<feature type="transmembrane region" description="Helical" evidence="10">
    <location>
        <begin position="289"/>
        <end position="308"/>
    </location>
</feature>
<keyword evidence="9" id="KW-0175">Coiled coil</keyword>
<dbReference type="EMBL" id="CP000679">
    <property type="protein sequence ID" value="ABP65778.1"/>
    <property type="molecule type" value="Genomic_DNA"/>
</dbReference>
<feature type="domain" description="HAMP" evidence="11">
    <location>
        <begin position="310"/>
        <end position="362"/>
    </location>
</feature>
<dbReference type="Gene3D" id="1.10.8.500">
    <property type="entry name" value="HAMP domain in histidine kinase"/>
    <property type="match status" value="1"/>
</dbReference>
<keyword evidence="8 10" id="KW-0472">Membrane</keyword>
<dbReference type="HOGENOM" id="CLU_020473_6_1_9"/>
<dbReference type="STRING" id="351627.Csac_0125"/>
<keyword evidence="6 12" id="KW-0418">Kinase</keyword>
<dbReference type="InterPro" id="IPR050640">
    <property type="entry name" value="Bact_2-comp_sensor_kinase"/>
</dbReference>
<evidence type="ECO:0000256" key="8">
    <source>
        <dbReference type="ARBA" id="ARBA00023136"/>
    </source>
</evidence>
<dbReference type="Gene3D" id="3.30.450.20">
    <property type="entry name" value="PAS domain"/>
    <property type="match status" value="1"/>
</dbReference>
<keyword evidence="5 10" id="KW-0812">Transmembrane</keyword>
<dbReference type="InterPro" id="IPR033479">
    <property type="entry name" value="dCache_1"/>
</dbReference>
<protein>
    <submittedName>
        <fullName evidence="12">Histidine kinase internal region</fullName>
    </submittedName>
</protein>
<dbReference type="GO" id="GO:0005886">
    <property type="term" value="C:plasma membrane"/>
    <property type="evidence" value="ECO:0007669"/>
    <property type="project" value="UniProtKB-SubCell"/>
</dbReference>
<feature type="coiled-coil region" evidence="9">
    <location>
        <begin position="343"/>
        <end position="382"/>
    </location>
</feature>
<evidence type="ECO:0000313" key="13">
    <source>
        <dbReference type="Proteomes" id="UP000000256"/>
    </source>
</evidence>
<dbReference type="InterPro" id="IPR003660">
    <property type="entry name" value="HAMP_dom"/>
</dbReference>
<evidence type="ECO:0000256" key="3">
    <source>
        <dbReference type="ARBA" id="ARBA00022553"/>
    </source>
</evidence>
<keyword evidence="13" id="KW-1185">Reference proteome</keyword>
<evidence type="ECO:0000256" key="6">
    <source>
        <dbReference type="ARBA" id="ARBA00022777"/>
    </source>
</evidence>
<dbReference type="AlphaFoldDB" id="A4XFU3"/>
<evidence type="ECO:0000259" key="11">
    <source>
        <dbReference type="PROSITE" id="PS50885"/>
    </source>
</evidence>
<dbReference type="PANTHER" id="PTHR34220:SF7">
    <property type="entry name" value="SENSOR HISTIDINE KINASE YPDA"/>
    <property type="match status" value="1"/>
</dbReference>
<evidence type="ECO:0000256" key="2">
    <source>
        <dbReference type="ARBA" id="ARBA00022475"/>
    </source>
</evidence>
<dbReference type="CDD" id="cd06225">
    <property type="entry name" value="HAMP"/>
    <property type="match status" value="1"/>
</dbReference>
<keyword evidence="3" id="KW-0597">Phosphoprotein</keyword>
<dbReference type="Pfam" id="PF06580">
    <property type="entry name" value="His_kinase"/>
    <property type="match status" value="1"/>
</dbReference>
<dbReference type="Pfam" id="PF02518">
    <property type="entry name" value="HATPase_c"/>
    <property type="match status" value="1"/>
</dbReference>
<dbReference type="PANTHER" id="PTHR34220">
    <property type="entry name" value="SENSOR HISTIDINE KINASE YPDA"/>
    <property type="match status" value="1"/>
</dbReference>
<dbReference type="OrthoDB" id="9809348at2"/>
<comment type="subcellular location">
    <subcellularLocation>
        <location evidence="1">Cell membrane</location>
        <topology evidence="1">Multi-pass membrane protein</topology>
    </subcellularLocation>
</comment>
<dbReference type="SMART" id="SM00304">
    <property type="entry name" value="HAMP"/>
    <property type="match status" value="1"/>
</dbReference>